<dbReference type="SUPFAM" id="SSF103473">
    <property type="entry name" value="MFS general substrate transporter"/>
    <property type="match status" value="1"/>
</dbReference>
<feature type="compositionally biased region" description="Polar residues" evidence="6">
    <location>
        <begin position="420"/>
        <end position="429"/>
    </location>
</feature>
<keyword evidence="2" id="KW-1003">Cell membrane</keyword>
<feature type="transmembrane region" description="Helical" evidence="7">
    <location>
        <begin position="377"/>
        <end position="396"/>
    </location>
</feature>
<keyword evidence="5 7" id="KW-0472">Membrane</keyword>
<dbReference type="GO" id="GO:0005886">
    <property type="term" value="C:plasma membrane"/>
    <property type="evidence" value="ECO:0007669"/>
    <property type="project" value="UniProtKB-SubCell"/>
</dbReference>
<comment type="caution">
    <text evidence="8">The sequence shown here is derived from an EMBL/GenBank/DDBJ whole genome shotgun (WGS) entry which is preliminary data.</text>
</comment>
<dbReference type="PANTHER" id="PTHR23513">
    <property type="entry name" value="INTEGRAL MEMBRANE EFFLUX PROTEIN-RELATED"/>
    <property type="match status" value="1"/>
</dbReference>
<feature type="transmembrane region" description="Helical" evidence="7">
    <location>
        <begin position="100"/>
        <end position="124"/>
    </location>
</feature>
<evidence type="ECO:0000256" key="2">
    <source>
        <dbReference type="ARBA" id="ARBA00022475"/>
    </source>
</evidence>
<keyword evidence="4 7" id="KW-1133">Transmembrane helix</keyword>
<dbReference type="Proteomes" id="UP000540412">
    <property type="component" value="Unassembled WGS sequence"/>
</dbReference>
<sequence length="429" mass="45050">MRLGRAFGWLWASYAISAYGTGIGFGAFAVVAITVLGAGSAEVAALSSSGLVIGALLAVPLGPWMEFRAKRPVMIAMDLIRFAALASVPLAYWLDALSFAQLMLVSVVAAAAKIAFTAASGAYLKTLVPADHLLVATGRFESTTWSATIAGPPVGGAAIGLLGPVTTVIADAVSYLLSALGILAIREPERAPRGERTPARRWGDIAEGWRYLLAHPTLRRFFVNSLLVNGLIMATEPILSVFMLSHLGFAVWQYGLAFAVPCIGGLIGSRIARRIVSRRGERSVLRMFGTLRACWSIGLAFVCPGPVGLAVVMATELVLIVSASIYNPVFATYRLNTTDPARLARVLTAWSITGSISTAVITMAWGLLAQVTGPRTALAVAGVALLVTPLLLPRVIEAPAFAGEKNDAGGTRDAGDDQPPTRNVSVPAR</sequence>
<protein>
    <submittedName>
        <fullName evidence="8">MFS family permease</fullName>
    </submittedName>
</protein>
<evidence type="ECO:0000256" key="4">
    <source>
        <dbReference type="ARBA" id="ARBA00022989"/>
    </source>
</evidence>
<evidence type="ECO:0000256" key="5">
    <source>
        <dbReference type="ARBA" id="ARBA00023136"/>
    </source>
</evidence>
<feature type="transmembrane region" description="Helical" evidence="7">
    <location>
        <begin position="43"/>
        <end position="61"/>
    </location>
</feature>
<accession>A0A7W9UJ72</accession>
<dbReference type="PANTHER" id="PTHR23513:SF6">
    <property type="entry name" value="MAJOR FACILITATOR SUPERFAMILY ASSOCIATED DOMAIN-CONTAINING PROTEIN"/>
    <property type="match status" value="1"/>
</dbReference>
<evidence type="ECO:0000256" key="1">
    <source>
        <dbReference type="ARBA" id="ARBA00004651"/>
    </source>
</evidence>
<evidence type="ECO:0000256" key="7">
    <source>
        <dbReference type="SAM" id="Phobius"/>
    </source>
</evidence>
<comment type="subcellular location">
    <subcellularLocation>
        <location evidence="1">Cell membrane</location>
        <topology evidence="1">Multi-pass membrane protein</topology>
    </subcellularLocation>
</comment>
<feature type="transmembrane region" description="Helical" evidence="7">
    <location>
        <begin position="343"/>
        <end position="365"/>
    </location>
</feature>
<dbReference type="Pfam" id="PF07690">
    <property type="entry name" value="MFS_1"/>
    <property type="match status" value="1"/>
</dbReference>
<proteinExistence type="predicted"/>
<evidence type="ECO:0000313" key="8">
    <source>
        <dbReference type="EMBL" id="MBB5915169.1"/>
    </source>
</evidence>
<feature type="region of interest" description="Disordered" evidence="6">
    <location>
        <begin position="403"/>
        <end position="429"/>
    </location>
</feature>
<evidence type="ECO:0000313" key="9">
    <source>
        <dbReference type="Proteomes" id="UP000540412"/>
    </source>
</evidence>
<evidence type="ECO:0000256" key="3">
    <source>
        <dbReference type="ARBA" id="ARBA00022692"/>
    </source>
</evidence>
<dbReference type="AlphaFoldDB" id="A0A7W9UJ72"/>
<dbReference type="CDD" id="cd06173">
    <property type="entry name" value="MFS_MefA_like"/>
    <property type="match status" value="1"/>
</dbReference>
<feature type="transmembrane region" description="Helical" evidence="7">
    <location>
        <begin position="221"/>
        <end position="245"/>
    </location>
</feature>
<feature type="transmembrane region" description="Helical" evidence="7">
    <location>
        <begin position="251"/>
        <end position="272"/>
    </location>
</feature>
<reference evidence="8 9" key="1">
    <citation type="submission" date="2020-08" db="EMBL/GenBank/DDBJ databases">
        <title>Sequencing the genomes of 1000 actinobacteria strains.</title>
        <authorList>
            <person name="Klenk H.-P."/>
        </authorList>
    </citation>
    <scope>NUCLEOTIDE SEQUENCE [LARGE SCALE GENOMIC DNA]</scope>
    <source>
        <strain evidence="8 9">DSM 43582</strain>
    </source>
</reference>
<evidence type="ECO:0000256" key="6">
    <source>
        <dbReference type="SAM" id="MobiDB-lite"/>
    </source>
</evidence>
<dbReference type="Gene3D" id="1.20.1250.20">
    <property type="entry name" value="MFS general substrate transporter like domains"/>
    <property type="match status" value="1"/>
</dbReference>
<name>A0A7W9UJ72_9NOCA</name>
<dbReference type="InterPro" id="IPR036259">
    <property type="entry name" value="MFS_trans_sf"/>
</dbReference>
<feature type="transmembrane region" description="Helical" evidence="7">
    <location>
        <begin position="12"/>
        <end position="37"/>
    </location>
</feature>
<dbReference type="InterPro" id="IPR011701">
    <property type="entry name" value="MFS"/>
</dbReference>
<keyword evidence="3 7" id="KW-0812">Transmembrane</keyword>
<keyword evidence="9" id="KW-1185">Reference proteome</keyword>
<gene>
    <name evidence="8" type="ORF">BJY24_004036</name>
</gene>
<dbReference type="RefSeq" id="WP_246829478.1">
    <property type="nucleotide sequence ID" value="NZ_JACHIT010000001.1"/>
</dbReference>
<dbReference type="EMBL" id="JACHIT010000001">
    <property type="protein sequence ID" value="MBB5915169.1"/>
    <property type="molecule type" value="Genomic_DNA"/>
</dbReference>
<organism evidence="8 9">
    <name type="scientific">Nocardia transvalensis</name>
    <dbReference type="NCBI Taxonomy" id="37333"/>
    <lineage>
        <taxon>Bacteria</taxon>
        <taxon>Bacillati</taxon>
        <taxon>Actinomycetota</taxon>
        <taxon>Actinomycetes</taxon>
        <taxon>Mycobacteriales</taxon>
        <taxon>Nocardiaceae</taxon>
        <taxon>Nocardia</taxon>
    </lineage>
</organism>
<dbReference type="GO" id="GO:0022857">
    <property type="term" value="F:transmembrane transporter activity"/>
    <property type="evidence" value="ECO:0007669"/>
    <property type="project" value="InterPro"/>
</dbReference>